<accession>A0A382MJM3</accession>
<evidence type="ECO:0000313" key="2">
    <source>
        <dbReference type="EMBL" id="SVC48315.1"/>
    </source>
</evidence>
<gene>
    <name evidence="2" type="ORF">METZ01_LOCUS301169</name>
</gene>
<name>A0A382MJM3_9ZZZZ</name>
<reference evidence="2" key="1">
    <citation type="submission" date="2018-05" db="EMBL/GenBank/DDBJ databases">
        <authorList>
            <person name="Lanie J.A."/>
            <person name="Ng W.-L."/>
            <person name="Kazmierczak K.M."/>
            <person name="Andrzejewski T.M."/>
            <person name="Davidsen T.M."/>
            <person name="Wayne K.J."/>
            <person name="Tettelin H."/>
            <person name="Glass J.I."/>
            <person name="Rusch D."/>
            <person name="Podicherti R."/>
            <person name="Tsui H.-C.T."/>
            <person name="Winkler M.E."/>
        </authorList>
    </citation>
    <scope>NUCLEOTIDE SEQUENCE</scope>
</reference>
<keyword evidence="1" id="KW-0472">Membrane</keyword>
<proteinExistence type="predicted"/>
<feature type="transmembrane region" description="Helical" evidence="1">
    <location>
        <begin position="12"/>
        <end position="30"/>
    </location>
</feature>
<dbReference type="AlphaFoldDB" id="A0A382MJM3"/>
<evidence type="ECO:0000256" key="1">
    <source>
        <dbReference type="SAM" id="Phobius"/>
    </source>
</evidence>
<organism evidence="2">
    <name type="scientific">marine metagenome</name>
    <dbReference type="NCBI Taxonomy" id="408172"/>
    <lineage>
        <taxon>unclassified sequences</taxon>
        <taxon>metagenomes</taxon>
        <taxon>ecological metagenomes</taxon>
    </lineage>
</organism>
<dbReference type="EMBL" id="UINC01093693">
    <property type="protein sequence ID" value="SVC48315.1"/>
    <property type="molecule type" value="Genomic_DNA"/>
</dbReference>
<keyword evidence="1" id="KW-1133">Transmembrane helix</keyword>
<feature type="non-terminal residue" evidence="2">
    <location>
        <position position="1"/>
    </location>
</feature>
<sequence>YPVDFYTQPDNLLRVSWGFAVNLNILVAAVKEWVGLMAYRLTGKTC</sequence>
<keyword evidence="1" id="KW-0812">Transmembrane</keyword>
<protein>
    <submittedName>
        <fullName evidence="2">Uncharacterized protein</fullName>
    </submittedName>
</protein>